<organism evidence="3 4">
    <name type="scientific">Pseudomonas syringae pv. cilantro</name>
    <dbReference type="NCBI Taxonomy" id="81035"/>
    <lineage>
        <taxon>Bacteria</taxon>
        <taxon>Pseudomonadati</taxon>
        <taxon>Pseudomonadota</taxon>
        <taxon>Gammaproteobacteria</taxon>
        <taxon>Pseudomonadales</taxon>
        <taxon>Pseudomonadaceae</taxon>
        <taxon>Pseudomonas</taxon>
        <taxon>Pseudomonas syringae</taxon>
    </lineage>
</organism>
<protein>
    <recommendedName>
        <fullName evidence="2">EamA domain-containing protein</fullName>
    </recommendedName>
</protein>
<dbReference type="InterPro" id="IPR037185">
    <property type="entry name" value="EmrE-like"/>
</dbReference>
<feature type="transmembrane region" description="Helical" evidence="1">
    <location>
        <begin position="253"/>
        <end position="274"/>
    </location>
</feature>
<feature type="transmembrane region" description="Helical" evidence="1">
    <location>
        <begin position="7"/>
        <end position="27"/>
    </location>
</feature>
<keyword evidence="1" id="KW-1133">Transmembrane helix</keyword>
<dbReference type="Proteomes" id="UP000037891">
    <property type="component" value="Unassembled WGS sequence"/>
</dbReference>
<evidence type="ECO:0000313" key="4">
    <source>
        <dbReference type="Proteomes" id="UP000037891"/>
    </source>
</evidence>
<evidence type="ECO:0000313" key="3">
    <source>
        <dbReference type="EMBL" id="KPC35689.1"/>
    </source>
</evidence>
<feature type="transmembrane region" description="Helical" evidence="1">
    <location>
        <begin position="33"/>
        <end position="54"/>
    </location>
</feature>
<feature type="transmembrane region" description="Helical" evidence="1">
    <location>
        <begin position="122"/>
        <end position="139"/>
    </location>
</feature>
<dbReference type="EMBL" id="LGLN01000013">
    <property type="protein sequence ID" value="KPC35689.1"/>
    <property type="molecule type" value="Genomic_DNA"/>
</dbReference>
<dbReference type="RefSeq" id="WP_054084544.1">
    <property type="nucleotide sequence ID" value="NZ_LGLN01000013.1"/>
</dbReference>
<feature type="transmembrane region" description="Helical" evidence="1">
    <location>
        <begin position="189"/>
        <end position="207"/>
    </location>
</feature>
<keyword evidence="1" id="KW-0812">Transmembrane</keyword>
<proteinExistence type="predicted"/>
<comment type="caution">
    <text evidence="3">The sequence shown here is derived from an EMBL/GenBank/DDBJ whole genome shotgun (WGS) entry which is preliminary data.</text>
</comment>
<dbReference type="Pfam" id="PF00892">
    <property type="entry name" value="EamA"/>
    <property type="match status" value="1"/>
</dbReference>
<feature type="domain" description="EamA" evidence="2">
    <location>
        <begin position="8"/>
        <end position="135"/>
    </location>
</feature>
<evidence type="ECO:0000259" key="2">
    <source>
        <dbReference type="Pfam" id="PF00892"/>
    </source>
</evidence>
<keyword evidence="1" id="KW-0472">Membrane</keyword>
<accession>A0A0N0GHL6</accession>
<evidence type="ECO:0000256" key="1">
    <source>
        <dbReference type="SAM" id="Phobius"/>
    </source>
</evidence>
<feature type="transmembrane region" description="Helical" evidence="1">
    <location>
        <begin position="66"/>
        <end position="83"/>
    </location>
</feature>
<feature type="transmembrane region" description="Helical" evidence="1">
    <location>
        <begin position="151"/>
        <end position="168"/>
    </location>
</feature>
<feature type="transmembrane region" description="Helical" evidence="1">
    <location>
        <begin position="89"/>
        <end position="110"/>
    </location>
</feature>
<reference evidence="3 4" key="2">
    <citation type="submission" date="2015-10" db="EMBL/GenBank/DDBJ databases">
        <title>Comparative genomics and high-throughput reverse genetic screens identify a new phytobacterial MAMP and an Arabidopsis receptor required for immune elicitation.</title>
        <authorList>
            <person name="Mott G.A."/>
            <person name="Thakur S."/>
            <person name="Wang P.W."/>
            <person name="Desveaux D."/>
            <person name="Guttman D.S."/>
        </authorList>
    </citation>
    <scope>NUCLEOTIDE SEQUENCE [LARGE SCALE GENOMIC DNA]</scope>
    <source>
        <strain evidence="3 4">0788_9</strain>
    </source>
</reference>
<dbReference type="PATRIC" id="fig|81035.3.peg.4361"/>
<gene>
    <name evidence="3" type="ORF">ABJ99_4101</name>
</gene>
<feature type="transmembrane region" description="Helical" evidence="1">
    <location>
        <begin position="286"/>
        <end position="303"/>
    </location>
</feature>
<dbReference type="SUPFAM" id="SSF103481">
    <property type="entry name" value="Multidrug resistance efflux transporter EmrE"/>
    <property type="match status" value="2"/>
</dbReference>
<feature type="transmembrane region" description="Helical" evidence="1">
    <location>
        <begin position="227"/>
        <end position="246"/>
    </location>
</feature>
<dbReference type="GO" id="GO:0016020">
    <property type="term" value="C:membrane"/>
    <property type="evidence" value="ECO:0007669"/>
    <property type="project" value="InterPro"/>
</dbReference>
<sequence length="319" mass="34942">MSTGGFVALGILANCIWGTAFLIPYILPEINPMIIALGRYFVYGVLSMVLIIVARKRFQKLSKQQWLLAFSVGFAGNLGYYLFLSSSIYYSGITIAALIIGILPVSLAIIGNLIEKTYSFRSLALSVFLILSGMLTLGLSGIESRVGNDHILPGTALAIMALVLWTYYGIKNSRFLKSNPNISSNSWSLAIGICCLLQSLIALPALAMFTDAFQFANDMGGEQLWHLFWSCLLLGIVVSWLATILWNQASRHMPVALAGQLIVFETISSLVYGYVADQRLPSMGELSAISLIIMGVITGLRTTQSAKYDPNQRANIRYE</sequence>
<name>A0A0N0GHL6_PSESX</name>
<reference evidence="3 4" key="1">
    <citation type="submission" date="2015-07" db="EMBL/GenBank/DDBJ databases">
        <authorList>
            <person name="Noorani M."/>
        </authorList>
    </citation>
    <scope>NUCLEOTIDE SEQUENCE [LARGE SCALE GENOMIC DNA]</scope>
    <source>
        <strain evidence="3 4">0788_9</strain>
    </source>
</reference>
<dbReference type="AlphaFoldDB" id="A0A0N0GHL6"/>
<dbReference type="InterPro" id="IPR000620">
    <property type="entry name" value="EamA_dom"/>
</dbReference>